<evidence type="ECO:0000313" key="5">
    <source>
        <dbReference type="Proteomes" id="UP000799302"/>
    </source>
</evidence>
<dbReference type="EMBL" id="MU004232">
    <property type="protein sequence ID" value="KAF2672293.1"/>
    <property type="molecule type" value="Genomic_DNA"/>
</dbReference>
<evidence type="ECO:0008006" key="6">
    <source>
        <dbReference type="Google" id="ProtNLM"/>
    </source>
</evidence>
<dbReference type="Proteomes" id="UP000799302">
    <property type="component" value="Unassembled WGS sequence"/>
</dbReference>
<keyword evidence="2" id="KW-0677">Repeat</keyword>
<gene>
    <name evidence="4" type="ORF">BT63DRAFT_477077</name>
</gene>
<dbReference type="PANTHER" id="PTHR44472">
    <property type="entry name" value="DDB1- AND CUL4-ASSOCIATED FACTOR 4-RELATED"/>
    <property type="match status" value="1"/>
</dbReference>
<dbReference type="OrthoDB" id="128867at2759"/>
<accession>A0A6A6ULG1</accession>
<keyword evidence="5" id="KW-1185">Reference proteome</keyword>
<dbReference type="AlphaFoldDB" id="A0A6A6ULG1"/>
<evidence type="ECO:0000256" key="1">
    <source>
        <dbReference type="ARBA" id="ARBA00022574"/>
    </source>
</evidence>
<sequence length="626" mass="70101">MAKNGAARARQRKRQRLDQDYQDGKPLLEDGNSAITGEFRPRSRQPKPDPKPAQSALDQLMEARGFHFDASKGKWFTLQKDHTHATISAADETRTLAKKKREQLANLQAHPRIQRKESFKDQVAGAVVLQEANFSHKFLSRKEAAASYCLSTFGATANSDDFPHPLQYPAIVLDASCLNPALPHAEVQAFKYDPLLKILYVAPAYDMIGPTRHYQIWAACLDTNYPFYYHRTPYKSHYPVPPADAFGLHLTAVKQIGLWQNASVERWFNVVPGHASFLFDRDGPCLALTKSLVQPDGNAFRPSSFSQAALARNSRRAPPRSGVLTHEFGCLVDQRLPCVQVGCRYGPQNRKTRINFEKHSIVNCSDTRIVPNMVDTLEIWSGTKNGIEHAIYGQGACFTNTCLRKPLIHDLGSVTAIKLIGDNLVSAGMLKGHVFGYDMRSNTMGDSKIRHPGQVTNISYVDYNGNYLVVNGIEDCLLTYDLRFMKDKLVPFGKPFGNAPQPTRLLTQPVHRFDHHNRLYPAPDLGFDVSQNLGIIAAAQGNGSIRIFSLKSGKTLHTLWAGARVGPFRNIQIVEEEDGLCRILTSRQHRIYDFAAKYGAPWEDETDPLHRVFSYPYFSPSTPGHS</sequence>
<feature type="region of interest" description="Disordered" evidence="3">
    <location>
        <begin position="1"/>
        <end position="54"/>
    </location>
</feature>
<reference evidence="4" key="1">
    <citation type="journal article" date="2020" name="Stud. Mycol.">
        <title>101 Dothideomycetes genomes: a test case for predicting lifestyles and emergence of pathogens.</title>
        <authorList>
            <person name="Haridas S."/>
            <person name="Albert R."/>
            <person name="Binder M."/>
            <person name="Bloem J."/>
            <person name="Labutti K."/>
            <person name="Salamov A."/>
            <person name="Andreopoulos B."/>
            <person name="Baker S."/>
            <person name="Barry K."/>
            <person name="Bills G."/>
            <person name="Bluhm B."/>
            <person name="Cannon C."/>
            <person name="Castanera R."/>
            <person name="Culley D."/>
            <person name="Daum C."/>
            <person name="Ezra D."/>
            <person name="Gonzalez J."/>
            <person name="Henrissat B."/>
            <person name="Kuo A."/>
            <person name="Liang C."/>
            <person name="Lipzen A."/>
            <person name="Lutzoni F."/>
            <person name="Magnuson J."/>
            <person name="Mondo S."/>
            <person name="Nolan M."/>
            <person name="Ohm R."/>
            <person name="Pangilinan J."/>
            <person name="Park H.-J."/>
            <person name="Ramirez L."/>
            <person name="Alfaro M."/>
            <person name="Sun H."/>
            <person name="Tritt A."/>
            <person name="Yoshinaga Y."/>
            <person name="Zwiers L.-H."/>
            <person name="Turgeon B."/>
            <person name="Goodwin S."/>
            <person name="Spatafora J."/>
            <person name="Crous P."/>
            <person name="Grigoriev I."/>
        </authorList>
    </citation>
    <scope>NUCLEOTIDE SEQUENCE</scope>
    <source>
        <strain evidence="4">CBS 115976</strain>
    </source>
</reference>
<proteinExistence type="predicted"/>
<name>A0A6A6ULG1_9PEZI</name>
<dbReference type="InterPro" id="IPR036322">
    <property type="entry name" value="WD40_repeat_dom_sf"/>
</dbReference>
<evidence type="ECO:0000256" key="2">
    <source>
        <dbReference type="ARBA" id="ARBA00022737"/>
    </source>
</evidence>
<organism evidence="4 5">
    <name type="scientific">Microthyrium microscopicum</name>
    <dbReference type="NCBI Taxonomy" id="703497"/>
    <lineage>
        <taxon>Eukaryota</taxon>
        <taxon>Fungi</taxon>
        <taxon>Dikarya</taxon>
        <taxon>Ascomycota</taxon>
        <taxon>Pezizomycotina</taxon>
        <taxon>Dothideomycetes</taxon>
        <taxon>Dothideomycetes incertae sedis</taxon>
        <taxon>Microthyriales</taxon>
        <taxon>Microthyriaceae</taxon>
        <taxon>Microthyrium</taxon>
    </lineage>
</organism>
<feature type="compositionally biased region" description="Basic and acidic residues" evidence="3">
    <location>
        <begin position="16"/>
        <end position="28"/>
    </location>
</feature>
<dbReference type="Gene3D" id="2.130.10.10">
    <property type="entry name" value="YVTN repeat-like/Quinoprotein amine dehydrogenase"/>
    <property type="match status" value="1"/>
</dbReference>
<evidence type="ECO:0000313" key="4">
    <source>
        <dbReference type="EMBL" id="KAF2672293.1"/>
    </source>
</evidence>
<dbReference type="SUPFAM" id="SSF50978">
    <property type="entry name" value="WD40 repeat-like"/>
    <property type="match status" value="1"/>
</dbReference>
<evidence type="ECO:0000256" key="3">
    <source>
        <dbReference type="SAM" id="MobiDB-lite"/>
    </source>
</evidence>
<dbReference type="PANTHER" id="PTHR44472:SF1">
    <property type="entry name" value="DDB1 AND CUL4 ASSOCIATED FACTOR 4"/>
    <property type="match status" value="1"/>
</dbReference>
<protein>
    <recommendedName>
        <fullName evidence="6">WD40 repeat-like protein</fullName>
    </recommendedName>
</protein>
<keyword evidence="1" id="KW-0853">WD repeat</keyword>
<dbReference type="InterPro" id="IPR015943">
    <property type="entry name" value="WD40/YVTN_repeat-like_dom_sf"/>
</dbReference>
<dbReference type="GO" id="GO:0080008">
    <property type="term" value="C:Cul4-RING E3 ubiquitin ligase complex"/>
    <property type="evidence" value="ECO:0007669"/>
    <property type="project" value="TreeGrafter"/>
</dbReference>
<dbReference type="InterPro" id="IPR052254">
    <property type="entry name" value="CUL4-DDB1_E3_ligase_receptor"/>
</dbReference>